<dbReference type="GeneID" id="7051442"/>
<dbReference type="RefSeq" id="XP_002172736.1">
    <property type="nucleotide sequence ID" value="XM_002172700.1"/>
</dbReference>
<protein>
    <submittedName>
        <fullName evidence="1">Sporulation specific protein Spo2</fullName>
    </submittedName>
</protein>
<dbReference type="VEuPathDB" id="FungiDB:SJAG_01483"/>
<organism evidence="1 3">
    <name type="scientific">Schizosaccharomyces japonicus (strain yFS275 / FY16936)</name>
    <name type="common">Fission yeast</name>
    <dbReference type="NCBI Taxonomy" id="402676"/>
    <lineage>
        <taxon>Eukaryota</taxon>
        <taxon>Fungi</taxon>
        <taxon>Dikarya</taxon>
        <taxon>Ascomycota</taxon>
        <taxon>Taphrinomycotina</taxon>
        <taxon>Schizosaccharomycetes</taxon>
        <taxon>Schizosaccharomycetales</taxon>
        <taxon>Schizosaccharomycetaceae</taxon>
        <taxon>Schizosaccharomyces</taxon>
    </lineage>
</organism>
<name>B6JY25_SCHJY</name>
<sequence>MTWKEIRDESSFTASIADTSNVHEQLALVLEEHESLALTVSQLEERNMKLEGLILNLAREKWETENNAFEMFTKSIRLLEKVCNKSLPISTAEQEYKRLLRTALDSQFQRLERAQKRNYTLKSDAEKLDELHSVCFTQDLN</sequence>
<evidence type="ECO:0000313" key="2">
    <source>
        <dbReference type="JaponicusDB" id="SJAG_01483"/>
    </source>
</evidence>
<accession>B6JY25</accession>
<dbReference type="AlphaFoldDB" id="B6JY25"/>
<reference evidence="1 3" key="1">
    <citation type="journal article" date="2011" name="Science">
        <title>Comparative functional genomics of the fission yeasts.</title>
        <authorList>
            <person name="Rhind N."/>
            <person name="Chen Z."/>
            <person name="Yassour M."/>
            <person name="Thompson D.A."/>
            <person name="Haas B.J."/>
            <person name="Habib N."/>
            <person name="Wapinski I."/>
            <person name="Roy S."/>
            <person name="Lin M.F."/>
            <person name="Heiman D.I."/>
            <person name="Young S.K."/>
            <person name="Furuya K."/>
            <person name="Guo Y."/>
            <person name="Pidoux A."/>
            <person name="Chen H.M."/>
            <person name="Robbertse B."/>
            <person name="Goldberg J.M."/>
            <person name="Aoki K."/>
            <person name="Bayne E.H."/>
            <person name="Berlin A.M."/>
            <person name="Desjardins C.A."/>
            <person name="Dobbs E."/>
            <person name="Dukaj L."/>
            <person name="Fan L."/>
            <person name="FitzGerald M.G."/>
            <person name="French C."/>
            <person name="Gujja S."/>
            <person name="Hansen K."/>
            <person name="Keifenheim D."/>
            <person name="Levin J.Z."/>
            <person name="Mosher R.A."/>
            <person name="Mueller C.A."/>
            <person name="Pfiffner J."/>
            <person name="Priest M."/>
            <person name="Russ C."/>
            <person name="Smialowska A."/>
            <person name="Swoboda P."/>
            <person name="Sykes S.M."/>
            <person name="Vaughn M."/>
            <person name="Vengrova S."/>
            <person name="Yoder R."/>
            <person name="Zeng Q."/>
            <person name="Allshire R."/>
            <person name="Baulcombe D."/>
            <person name="Birren B.W."/>
            <person name="Brown W."/>
            <person name="Ekwall K."/>
            <person name="Kellis M."/>
            <person name="Leatherwood J."/>
            <person name="Levin H."/>
            <person name="Margalit H."/>
            <person name="Martienssen R."/>
            <person name="Nieduszynski C.A."/>
            <person name="Spatafora J.W."/>
            <person name="Friedman N."/>
            <person name="Dalgaard J.Z."/>
            <person name="Baumann P."/>
            <person name="Niki H."/>
            <person name="Regev A."/>
            <person name="Nusbaum C."/>
        </authorList>
    </citation>
    <scope>NUCLEOTIDE SEQUENCE [LARGE SCALE GENOMIC DNA]</scope>
    <source>
        <strain evidence="3">yFS275 / FY16936</strain>
    </source>
</reference>
<keyword evidence="3" id="KW-1185">Reference proteome</keyword>
<dbReference type="HOGENOM" id="CLU_1826422_0_0_1"/>
<proteinExistence type="predicted"/>
<dbReference type="OMA" id="ERSCIEN"/>
<gene>
    <name evidence="2" type="primary">spo2</name>
    <name evidence="1" type="ORF">SJAG_01483</name>
</gene>
<evidence type="ECO:0000313" key="1">
    <source>
        <dbReference type="EMBL" id="EEB06443.1"/>
    </source>
</evidence>
<evidence type="ECO:0000313" key="3">
    <source>
        <dbReference type="Proteomes" id="UP000001744"/>
    </source>
</evidence>
<dbReference type="JaponicusDB" id="SJAG_01483">
    <property type="gene designation" value="spo2"/>
</dbReference>
<dbReference type="Proteomes" id="UP000001744">
    <property type="component" value="Unassembled WGS sequence"/>
</dbReference>
<dbReference type="EMBL" id="KE651168">
    <property type="protein sequence ID" value="EEB06443.1"/>
    <property type="molecule type" value="Genomic_DNA"/>
</dbReference>